<organism evidence="1 2">
    <name type="scientific">Sungouiella intermedia</name>
    <dbReference type="NCBI Taxonomy" id="45354"/>
    <lineage>
        <taxon>Eukaryota</taxon>
        <taxon>Fungi</taxon>
        <taxon>Dikarya</taxon>
        <taxon>Ascomycota</taxon>
        <taxon>Saccharomycotina</taxon>
        <taxon>Pichiomycetes</taxon>
        <taxon>Metschnikowiaceae</taxon>
        <taxon>Sungouiella</taxon>
    </lineage>
</organism>
<dbReference type="AlphaFoldDB" id="A0A1L0CWU7"/>
<evidence type="ECO:0000313" key="2">
    <source>
        <dbReference type="Proteomes" id="UP000182259"/>
    </source>
</evidence>
<protein>
    <submittedName>
        <fullName evidence="1">CIC11C00000003921</fullName>
    </submittedName>
</protein>
<dbReference type="Proteomes" id="UP000182259">
    <property type="component" value="Chromosome I"/>
</dbReference>
<dbReference type="EMBL" id="LT635764">
    <property type="protein sequence ID" value="SGZ48665.1"/>
    <property type="molecule type" value="Genomic_DNA"/>
</dbReference>
<evidence type="ECO:0000313" key="1">
    <source>
        <dbReference type="EMBL" id="SGZ48665.1"/>
    </source>
</evidence>
<name>A0A1L0CWU7_9ASCO</name>
<gene>
    <name evidence="1" type="ORF">SAMEA4029009_CIC11G00000003921</name>
</gene>
<sequence length="119" mass="13776">MLKRRKLLAVFARSKSCPAINEIALSFTASEHSFVNPYETVEFSPKCTEFNPSPKHKNDNIPSWAFKTTEHLLQEYGIKDYAPMKIRYNDHSQFKYDLVMNALVESLKIATTSPEYVNR</sequence>
<accession>A0A1L0CWU7</accession>
<proteinExistence type="predicted"/>
<reference evidence="1 2" key="1">
    <citation type="submission" date="2016-10" db="EMBL/GenBank/DDBJ databases">
        <authorList>
            <person name="de Groot N.N."/>
        </authorList>
    </citation>
    <scope>NUCLEOTIDE SEQUENCE [LARGE SCALE GENOMIC DNA]</scope>
    <source>
        <strain evidence="1 2">PYCC 4715</strain>
    </source>
</reference>